<accession>A0A9P1D875</accession>
<reference evidence="2" key="2">
    <citation type="submission" date="2024-04" db="EMBL/GenBank/DDBJ databases">
        <authorList>
            <person name="Chen Y."/>
            <person name="Shah S."/>
            <person name="Dougan E. K."/>
            <person name="Thang M."/>
            <person name="Chan C."/>
        </authorList>
    </citation>
    <scope>NUCLEOTIDE SEQUENCE [LARGE SCALE GENOMIC DNA]</scope>
</reference>
<keyword evidence="3" id="KW-0347">Helicase</keyword>
<keyword evidence="3" id="KW-0547">Nucleotide-binding</keyword>
<organism evidence="1">
    <name type="scientific">Cladocopium goreaui</name>
    <dbReference type="NCBI Taxonomy" id="2562237"/>
    <lineage>
        <taxon>Eukaryota</taxon>
        <taxon>Sar</taxon>
        <taxon>Alveolata</taxon>
        <taxon>Dinophyceae</taxon>
        <taxon>Suessiales</taxon>
        <taxon>Symbiodiniaceae</taxon>
        <taxon>Cladocopium</taxon>
    </lineage>
</organism>
<comment type="caution">
    <text evidence="1">The sequence shown here is derived from an EMBL/GenBank/DDBJ whole genome shotgun (WGS) entry which is preliminary data.</text>
</comment>
<feature type="non-terminal residue" evidence="1">
    <location>
        <position position="1"/>
    </location>
</feature>
<evidence type="ECO:0000313" key="3">
    <source>
        <dbReference type="EMBL" id="CAL4792941.1"/>
    </source>
</evidence>
<keyword evidence="3" id="KW-0067">ATP-binding</keyword>
<gene>
    <name evidence="1" type="ORF">C1SCF055_LOCUS31338</name>
</gene>
<evidence type="ECO:0000313" key="1">
    <source>
        <dbReference type="EMBL" id="CAI4005629.1"/>
    </source>
</evidence>
<protein>
    <submittedName>
        <fullName evidence="3">DEAD/DEAH box helicase domain-containing protein</fullName>
    </submittedName>
</protein>
<name>A0A9P1D875_9DINO</name>
<proteinExistence type="predicted"/>
<reference evidence="1" key="1">
    <citation type="submission" date="2022-10" db="EMBL/GenBank/DDBJ databases">
        <authorList>
            <person name="Chen Y."/>
            <person name="Dougan E. K."/>
            <person name="Chan C."/>
            <person name="Rhodes N."/>
            <person name="Thang M."/>
        </authorList>
    </citation>
    <scope>NUCLEOTIDE SEQUENCE</scope>
</reference>
<dbReference type="EMBL" id="CAMXCT030003666">
    <property type="protein sequence ID" value="CAL4792941.1"/>
    <property type="molecule type" value="Genomic_DNA"/>
</dbReference>
<sequence>AEANESQRLREEVAQLQEEVRSFPQADAAAAQNVQEPENRLPQVDVQEPHLYFTLRDKPAILEKTADIPYHGHIKQEEGLDCYVSFPGKYAAGWDALIKEHHGQSVACVFLCTPADGLGKHYKEEVGGQCYCPTIYGQRDFRTFGYLKELPASCSEAEEKIEVEKAKATKTVVVRSDASDKDKQEAEEKARQAWEDSGRVASWGCEWFHTWKKQVAEAVRLKQRLKVVFFPAQTGKGIVSFEDLNRDDVNLWDGVGCGGSQKCEIAYLERMRQQQGEAWNYDHVDVSHFLKEEFIVGAKVDAWDGKLWCRGTLVGVPSAIPKKPEDARWTIQSQTSGHLFVTDRVRHADFIQTMLAEVGREKFMGLVKDSLPTEVAIVKDQEFVFPDGSPSLAIRLRIQHIELLQYMRNLVLSNDLEIKINKALTKWQVRVDKTFFCKAFEAELVNLSDLTDHQKQKLADIKELMKHGDVHLSAPAILAQAILAQGL</sequence>
<dbReference type="OrthoDB" id="446870at2759"/>
<evidence type="ECO:0000313" key="4">
    <source>
        <dbReference type="Proteomes" id="UP001152797"/>
    </source>
</evidence>
<keyword evidence="4" id="KW-1185">Reference proteome</keyword>
<dbReference type="EMBL" id="CAMXCT010003666">
    <property type="protein sequence ID" value="CAI4005629.1"/>
    <property type="molecule type" value="Genomic_DNA"/>
</dbReference>
<dbReference type="AlphaFoldDB" id="A0A9P1D875"/>
<dbReference type="Proteomes" id="UP001152797">
    <property type="component" value="Unassembled WGS sequence"/>
</dbReference>
<dbReference type="GO" id="GO:0004386">
    <property type="term" value="F:helicase activity"/>
    <property type="evidence" value="ECO:0007669"/>
    <property type="project" value="UniProtKB-KW"/>
</dbReference>
<dbReference type="EMBL" id="CAMXCT020003666">
    <property type="protein sequence ID" value="CAL1159004.1"/>
    <property type="molecule type" value="Genomic_DNA"/>
</dbReference>
<evidence type="ECO:0000313" key="2">
    <source>
        <dbReference type="EMBL" id="CAL1159004.1"/>
    </source>
</evidence>
<keyword evidence="3" id="KW-0378">Hydrolase</keyword>